<sequence>MSGPGPSGGGGRELGGNRGSGSAPVPGGASAPDLGPLWALPVRLRGMFPSLGARVRAADGQVVATAALSELLESLGLAVSDFVAFVTFGAAMPHLANLRPLSDLETVPYLGALAERLRLRCAGFCSVLDGAALHHDPAALAQRLFLAHAIAVGLVLPDVRGAVASGLDALPATCWPKYMTMPFRRAINCFLEDLRLDLKHPLVSCVTVPLASVLTLKKRVRSRSFAQEAVSVANRCRDAEKATDPAAPRIADADTGRKVTLVAPAPSRRREAVPAFNDAHDAFLGEHERALLAALRGSAPDVPCGNPFSAMVRALALRAATKAARVVFPANVERCPVAAPERDLYSRVLAHNVLCSSFSLPVISAHVARAVLERPPGAGPRAVLCEGCGHCLNFGRGKFRRVDFKPTSVFYCRDRREKQLSVCATTGRVYCSYCGCADVRVVPLWDATGGRPIVRAVIANNAACAVNDALCELDVVVPCLYSSVCDAGVLKRVLVGQLMYLTSRPENLACARCLQ</sequence>
<evidence type="ECO:0000313" key="3">
    <source>
        <dbReference type="Proteomes" id="UP000290797"/>
    </source>
</evidence>
<feature type="compositionally biased region" description="Gly residues" evidence="1">
    <location>
        <begin position="1"/>
        <end position="19"/>
    </location>
</feature>
<dbReference type="EMBL" id="MF385016">
    <property type="protein sequence ID" value="ATA58297.1"/>
    <property type="molecule type" value="Genomic_DNA"/>
</dbReference>
<dbReference type="Pfam" id="PF03117">
    <property type="entry name" value="Herpes_UL49_1"/>
    <property type="match status" value="1"/>
</dbReference>
<feature type="region of interest" description="Disordered" evidence="1">
    <location>
        <begin position="1"/>
        <end position="29"/>
    </location>
</feature>
<accession>A0A2D0ZP09</accession>
<dbReference type="GO" id="GO:0019033">
    <property type="term" value="C:viral tegument"/>
    <property type="evidence" value="ECO:0007669"/>
    <property type="project" value="InterPro"/>
</dbReference>
<name>A0A2D0ZP09_9GAMA</name>
<organism evidence="2">
    <name type="scientific">vespertilionid gammaherpesvirus 3</name>
    <dbReference type="NCBI Taxonomy" id="2846598"/>
    <lineage>
        <taxon>Viruses</taxon>
        <taxon>Duplodnaviria</taxon>
        <taxon>Heunggongvirae</taxon>
        <taxon>Peploviricota</taxon>
        <taxon>Herviviricetes</taxon>
        <taxon>Herpesvirales</taxon>
        <taxon>Orthoherpesviridae</taxon>
        <taxon>Gammaherpesvirinae</taxon>
        <taxon>Patagivirus</taxon>
        <taxon>Patagivirus vespertilionidgamma3</taxon>
    </lineage>
</organism>
<protein>
    <submittedName>
        <fullName evidence="2">Protein UL49</fullName>
    </submittedName>
</protein>
<dbReference type="GO" id="GO:0016032">
    <property type="term" value="P:viral process"/>
    <property type="evidence" value="ECO:0007669"/>
    <property type="project" value="InterPro"/>
</dbReference>
<dbReference type="InterPro" id="IPR004339">
    <property type="entry name" value="UL49"/>
</dbReference>
<feature type="compositionally biased region" description="Low complexity" evidence="1">
    <location>
        <begin position="20"/>
        <end position="29"/>
    </location>
</feature>
<dbReference type="OrthoDB" id="7039at10239"/>
<dbReference type="Proteomes" id="UP000290797">
    <property type="component" value="Segment"/>
</dbReference>
<evidence type="ECO:0000256" key="1">
    <source>
        <dbReference type="SAM" id="MobiDB-lite"/>
    </source>
</evidence>
<keyword evidence="3" id="KW-1185">Reference proteome</keyword>
<evidence type="ECO:0000313" key="2">
    <source>
        <dbReference type="EMBL" id="ATA58297.1"/>
    </source>
</evidence>
<proteinExistence type="predicted"/>
<reference evidence="2" key="1">
    <citation type="journal article" date="2018" name="Virology">
        <title>Isolation, characterization and prevalence of a novel Gammaherpesvirus in Eptesicus fuscus, the North American big brown bat.</title>
        <authorList>
            <person name="Subudhi S."/>
            <person name="Rapin N."/>
            <person name="Dorville N."/>
            <person name="Hill J.E."/>
            <person name="Town J."/>
            <person name="Willis C.K."/>
            <person name="Bollinger T.K."/>
            <person name="Misra V."/>
        </authorList>
    </citation>
    <scope>NUCLEOTIDE SEQUENCE</scope>
</reference>